<keyword evidence="5" id="KW-1133">Transmembrane helix</keyword>
<protein>
    <submittedName>
        <fullName evidence="6">GTP-binding protein yptV2</fullName>
    </submittedName>
</protein>
<dbReference type="GO" id="GO:0005525">
    <property type="term" value="F:GTP binding"/>
    <property type="evidence" value="ECO:0007669"/>
    <property type="project" value="UniProtKB-KW"/>
</dbReference>
<keyword evidence="3" id="KW-0342">GTP-binding</keyword>
<reference evidence="6 7" key="1">
    <citation type="journal article" date="2017" name="Mol. Biol. Evol.">
        <title>The 4-celled Tetrabaena socialis nuclear genome reveals the essential components for genetic control of cell number at the origin of multicellularity in the volvocine lineage.</title>
        <authorList>
            <person name="Featherston J."/>
            <person name="Arakaki Y."/>
            <person name="Hanschen E.R."/>
            <person name="Ferris P.J."/>
            <person name="Michod R.E."/>
            <person name="Olson B.J.S.C."/>
            <person name="Nozaki H."/>
            <person name="Durand P.M."/>
        </authorList>
    </citation>
    <scope>NUCLEOTIDE SEQUENCE [LARGE SCALE GENOMIC DNA]</scope>
    <source>
        <strain evidence="6 7">NIES-571</strain>
    </source>
</reference>
<dbReference type="InterPro" id="IPR050305">
    <property type="entry name" value="Small_GTPase_Rab"/>
</dbReference>
<organism evidence="6 7">
    <name type="scientific">Tetrabaena socialis</name>
    <dbReference type="NCBI Taxonomy" id="47790"/>
    <lineage>
        <taxon>Eukaryota</taxon>
        <taxon>Viridiplantae</taxon>
        <taxon>Chlorophyta</taxon>
        <taxon>core chlorophytes</taxon>
        <taxon>Chlorophyceae</taxon>
        <taxon>CS clade</taxon>
        <taxon>Chlamydomonadales</taxon>
        <taxon>Tetrabaenaceae</taxon>
        <taxon>Tetrabaena</taxon>
    </lineage>
</organism>
<dbReference type="GO" id="GO:0003924">
    <property type="term" value="F:GTPase activity"/>
    <property type="evidence" value="ECO:0007669"/>
    <property type="project" value="InterPro"/>
</dbReference>
<comment type="caution">
    <text evidence="6">The sequence shown here is derived from an EMBL/GenBank/DDBJ whole genome shotgun (WGS) entry which is preliminary data.</text>
</comment>
<dbReference type="Proteomes" id="UP000236333">
    <property type="component" value="Unassembled WGS sequence"/>
</dbReference>
<gene>
    <name evidence="6" type="ORF">TSOC_009328</name>
</gene>
<dbReference type="AlphaFoldDB" id="A0A2J7ZW56"/>
<evidence type="ECO:0000256" key="3">
    <source>
        <dbReference type="ARBA" id="ARBA00023134"/>
    </source>
</evidence>
<dbReference type="PRINTS" id="PR00449">
    <property type="entry name" value="RASTRNSFRMNG"/>
</dbReference>
<keyword evidence="5" id="KW-0472">Membrane</keyword>
<feature type="transmembrane region" description="Helical" evidence="5">
    <location>
        <begin position="450"/>
        <end position="474"/>
    </location>
</feature>
<keyword evidence="7" id="KW-1185">Reference proteome</keyword>
<dbReference type="PANTHER" id="PTHR47980">
    <property type="entry name" value="LD44762P"/>
    <property type="match status" value="1"/>
</dbReference>
<sequence length="520" mass="51811">MFTSSFITTIGIDFKIKKVNLHGKLVKLQIWDTAGQERFRTITSGAQASLVEAASAEPRLVVELLVAAAEVVAAAMGSTLWGEGVGRGRASTRWHPATTHPDLSPCSALWLPEVSLTDCSAVSLLACAACRLAASPCMRASTSSAMAMKAWGGTVGGWWAGGPRGTKETAATLSSSSLWQLLQARVLITALQPAHCPAIMLGSRTPAVAASREAGAAFEGVKRGAGAAQGVESERLHHRQVVQLEALEARGPAAPPREASPIATAAAAARCGAAVGPGSLAVTASAAFAAASAAFAAASASFAASAALTAAAAASTSACAAAAAAAVSCAARLSSSGPRSQGGTRQARSQSGSVGSTSNSKVVTQPGWSSDAAAPALGPPPPPRGLPGPPPPPPPPCGAPSRCSCTANTWLYRRCMYCSSLRAMSYDKRPGGGGGGGAGGRPALLPLVSVLPLLLVLLLLLVPAAVPVLLVLLWRWQRAGGTGSSRPRLPAAAGAITGVATAVAAASDRAAAATAIAVGI</sequence>
<dbReference type="InterPro" id="IPR027417">
    <property type="entry name" value="P-loop_NTPase"/>
</dbReference>
<name>A0A2J7ZW56_9CHLO</name>
<keyword evidence="2" id="KW-0547">Nucleotide-binding</keyword>
<keyword evidence="5" id="KW-0812">Transmembrane</keyword>
<feature type="compositionally biased region" description="Low complexity" evidence="4">
    <location>
        <begin position="349"/>
        <end position="364"/>
    </location>
</feature>
<feature type="region of interest" description="Disordered" evidence="4">
    <location>
        <begin position="334"/>
        <end position="400"/>
    </location>
</feature>
<evidence type="ECO:0000256" key="1">
    <source>
        <dbReference type="ARBA" id="ARBA00006270"/>
    </source>
</evidence>
<proteinExistence type="inferred from homology"/>
<accession>A0A2J7ZW56</accession>
<dbReference type="InterPro" id="IPR001806">
    <property type="entry name" value="Small_GTPase"/>
</dbReference>
<evidence type="ECO:0000313" key="7">
    <source>
        <dbReference type="Proteomes" id="UP000236333"/>
    </source>
</evidence>
<evidence type="ECO:0000256" key="4">
    <source>
        <dbReference type="SAM" id="MobiDB-lite"/>
    </source>
</evidence>
<evidence type="ECO:0000256" key="2">
    <source>
        <dbReference type="ARBA" id="ARBA00022741"/>
    </source>
</evidence>
<dbReference type="Gene3D" id="3.40.50.300">
    <property type="entry name" value="P-loop containing nucleotide triphosphate hydrolases"/>
    <property type="match status" value="1"/>
</dbReference>
<dbReference type="SMART" id="SM00175">
    <property type="entry name" value="RAB"/>
    <property type="match status" value="1"/>
</dbReference>
<dbReference type="Pfam" id="PF00071">
    <property type="entry name" value="Ras"/>
    <property type="match status" value="1"/>
</dbReference>
<dbReference type="EMBL" id="PGGS01000383">
    <property type="protein sequence ID" value="PNH04509.1"/>
    <property type="molecule type" value="Genomic_DNA"/>
</dbReference>
<feature type="compositionally biased region" description="Polar residues" evidence="4">
    <location>
        <begin position="337"/>
        <end position="348"/>
    </location>
</feature>
<dbReference type="SUPFAM" id="SSF52540">
    <property type="entry name" value="P-loop containing nucleoside triphosphate hydrolases"/>
    <property type="match status" value="1"/>
</dbReference>
<evidence type="ECO:0000256" key="5">
    <source>
        <dbReference type="SAM" id="Phobius"/>
    </source>
</evidence>
<feature type="compositionally biased region" description="Pro residues" evidence="4">
    <location>
        <begin position="377"/>
        <end position="398"/>
    </location>
</feature>
<comment type="similarity">
    <text evidence="1">Belongs to the small GTPase superfamily. Rab family.</text>
</comment>
<evidence type="ECO:0000313" key="6">
    <source>
        <dbReference type="EMBL" id="PNH04509.1"/>
    </source>
</evidence>